<evidence type="ECO:0000256" key="5">
    <source>
        <dbReference type="ARBA" id="ARBA00022741"/>
    </source>
</evidence>
<dbReference type="RefSeq" id="WP_345372315.1">
    <property type="nucleotide sequence ID" value="NZ_BAABJX010000036.1"/>
</dbReference>
<dbReference type="Pfam" id="PF00403">
    <property type="entry name" value="HMA"/>
    <property type="match status" value="1"/>
</dbReference>
<dbReference type="PRINTS" id="PR00119">
    <property type="entry name" value="CATATPASE"/>
</dbReference>
<evidence type="ECO:0000313" key="12">
    <source>
        <dbReference type="EMBL" id="GAA4838859.1"/>
    </source>
</evidence>
<evidence type="ECO:0000256" key="3">
    <source>
        <dbReference type="ARBA" id="ARBA00022692"/>
    </source>
</evidence>
<comment type="caution">
    <text evidence="12">The sequence shown here is derived from an EMBL/GenBank/DDBJ whole genome shotgun (WGS) entry which is preliminary data.</text>
</comment>
<dbReference type="InterPro" id="IPR059000">
    <property type="entry name" value="ATPase_P-type_domA"/>
</dbReference>
<dbReference type="InterPro" id="IPR023299">
    <property type="entry name" value="ATPase_P-typ_cyto_dom_N"/>
</dbReference>
<dbReference type="SFLD" id="SFLDF00027">
    <property type="entry name" value="p-type_atpase"/>
    <property type="match status" value="1"/>
</dbReference>
<dbReference type="SFLD" id="SFLDG00002">
    <property type="entry name" value="C1.7:_P-type_atpase_like"/>
    <property type="match status" value="1"/>
</dbReference>
<accession>A0ABP9DBM0</accession>
<dbReference type="NCBIfam" id="TIGR01494">
    <property type="entry name" value="ATPase_P-type"/>
    <property type="match status" value="1"/>
</dbReference>
<feature type="transmembrane region" description="Helical" evidence="10">
    <location>
        <begin position="669"/>
        <end position="692"/>
    </location>
</feature>
<evidence type="ECO:0000256" key="9">
    <source>
        <dbReference type="ARBA" id="ARBA00023136"/>
    </source>
</evidence>
<keyword evidence="13" id="KW-1185">Reference proteome</keyword>
<evidence type="ECO:0000256" key="10">
    <source>
        <dbReference type="RuleBase" id="RU362081"/>
    </source>
</evidence>
<keyword evidence="8 10" id="KW-1133">Transmembrane helix</keyword>
<dbReference type="PROSITE" id="PS01047">
    <property type="entry name" value="HMA_1"/>
    <property type="match status" value="1"/>
</dbReference>
<feature type="transmembrane region" description="Helical" evidence="10">
    <location>
        <begin position="698"/>
        <end position="717"/>
    </location>
</feature>
<dbReference type="PROSITE" id="PS50846">
    <property type="entry name" value="HMA_2"/>
    <property type="match status" value="1"/>
</dbReference>
<dbReference type="CDD" id="cd00371">
    <property type="entry name" value="HMA"/>
    <property type="match status" value="1"/>
</dbReference>
<dbReference type="PANTHER" id="PTHR43520:SF8">
    <property type="entry name" value="P-TYPE CU(+) TRANSPORTER"/>
    <property type="match status" value="1"/>
</dbReference>
<feature type="transmembrane region" description="Helical" evidence="10">
    <location>
        <begin position="330"/>
        <end position="349"/>
    </location>
</feature>
<name>A0ABP9DBM0_9BACT</name>
<dbReference type="Gene3D" id="2.70.150.10">
    <property type="entry name" value="Calcium-transporting ATPase, cytoplasmic transduction domain A"/>
    <property type="match status" value="1"/>
</dbReference>
<dbReference type="NCBIfam" id="TIGR01511">
    <property type="entry name" value="ATPase-IB1_Cu"/>
    <property type="match status" value="1"/>
</dbReference>
<organism evidence="12 13">
    <name type="scientific">Algivirga pacifica</name>
    <dbReference type="NCBI Taxonomy" id="1162670"/>
    <lineage>
        <taxon>Bacteria</taxon>
        <taxon>Pseudomonadati</taxon>
        <taxon>Bacteroidota</taxon>
        <taxon>Cytophagia</taxon>
        <taxon>Cytophagales</taxon>
        <taxon>Flammeovirgaceae</taxon>
        <taxon>Algivirga</taxon>
    </lineage>
</organism>
<feature type="transmembrane region" description="Helical" evidence="10">
    <location>
        <begin position="110"/>
        <end position="127"/>
    </location>
</feature>
<protein>
    <submittedName>
        <fullName evidence="12">Heavy metal translocating P-type ATPase</fullName>
    </submittedName>
</protein>
<dbReference type="PRINTS" id="PR00943">
    <property type="entry name" value="CUATPASE"/>
</dbReference>
<dbReference type="SUPFAM" id="SSF81665">
    <property type="entry name" value="Calcium ATPase, transmembrane domain M"/>
    <property type="match status" value="1"/>
</dbReference>
<dbReference type="InterPro" id="IPR018303">
    <property type="entry name" value="ATPase_P-typ_P_site"/>
</dbReference>
<keyword evidence="7" id="KW-1278">Translocase</keyword>
<dbReference type="CDD" id="cd02094">
    <property type="entry name" value="P-type_ATPase_Cu-like"/>
    <property type="match status" value="1"/>
</dbReference>
<evidence type="ECO:0000256" key="1">
    <source>
        <dbReference type="ARBA" id="ARBA00004127"/>
    </source>
</evidence>
<dbReference type="InterPro" id="IPR023214">
    <property type="entry name" value="HAD_sf"/>
</dbReference>
<dbReference type="SUPFAM" id="SSF56784">
    <property type="entry name" value="HAD-like"/>
    <property type="match status" value="1"/>
</dbReference>
<dbReference type="Pfam" id="PF00702">
    <property type="entry name" value="Hydrolase"/>
    <property type="match status" value="1"/>
</dbReference>
<dbReference type="InterPro" id="IPR001757">
    <property type="entry name" value="P_typ_ATPase"/>
</dbReference>
<feature type="domain" description="HMA" evidence="11">
    <location>
        <begin position="1"/>
        <end position="67"/>
    </location>
</feature>
<dbReference type="Gene3D" id="3.30.70.100">
    <property type="match status" value="1"/>
</dbReference>
<keyword evidence="10" id="KW-1003">Cell membrane</keyword>
<dbReference type="InterPro" id="IPR023298">
    <property type="entry name" value="ATPase_P-typ_TM_dom_sf"/>
</dbReference>
<comment type="subcellular location">
    <subcellularLocation>
        <location evidence="10">Cell membrane</location>
    </subcellularLocation>
    <subcellularLocation>
        <location evidence="1">Endomembrane system</location>
        <topology evidence="1">Multi-pass membrane protein</topology>
    </subcellularLocation>
</comment>
<keyword evidence="5 10" id="KW-0547">Nucleotide-binding</keyword>
<proteinExistence type="inferred from homology"/>
<comment type="similarity">
    <text evidence="2 10">Belongs to the cation transport ATPase (P-type) (TC 3.A.3) family. Type IB subfamily.</text>
</comment>
<sequence>MKKTLSVNGMTCAACAQIIEKQLHKQQGVQEVSASYANHSVQITFDEQKVQVQDLTPLLKDLGYTLKEEGVAAPNTVEQEDHSPKYKLWVAMSASFLIMFIAMGPWTIPFAPYLMFLLTLPTIFYSGKDFFVTAYRQAKHGSANMDTLVAMGTGVAFLFSAAQTFFPNWSGTQGFYYEAASMIIALILLGRYLESRAKRQTRTALEALIALGAKKAIVIRNGEEHSIPAQDIKKGDRLLVKTGEKFPADGRIIRGNTYADESMITGEPVPVYKERGHTVTGATINTGDTVTMIADKVGEETTLSHIVQMVKEAQGSKAPIQKLADKISSVFVPAVILIALITFSIWYFVIGNSFAFSLSMMVSVLIISCPCALGLATPTAIMVGIGKAARMGILFKNAESLQALQELDIMGFDKTGTITEGRPEVRELQWHPMAAEELKSDALAVVYAMEKESTHPLAQAIINFMDKRGYYPITIENSKTYPGEGMTASYEGKKYWLGNRRIVERFSKSQADLFKPKSQDSTQVFFGQEEQLLGDFQIADNIRPTSRAVVDSLQDYSMEVHLLTGDQPMVAQAIGQAAGITHLHAGLMPHEKLTLIKEWQKHAKKVGMVGDGINDAPALAQADIGIAMGTGTDVAIQTADVTLLKGDLGLLNSAIKLSQLTLKNIKQNLFLAFIYNIIAIPIAAGAFSSLGLTLNPMIAAGAMSLSSISVVLNSLALKRKKINRPI</sequence>
<feature type="transmembrane region" description="Helical" evidence="10">
    <location>
        <begin position="175"/>
        <end position="193"/>
    </location>
</feature>
<gene>
    <name evidence="12" type="ORF">GCM10023331_25130</name>
</gene>
<dbReference type="Proteomes" id="UP001500298">
    <property type="component" value="Unassembled WGS sequence"/>
</dbReference>
<evidence type="ECO:0000256" key="4">
    <source>
        <dbReference type="ARBA" id="ARBA00022723"/>
    </source>
</evidence>
<dbReference type="InterPro" id="IPR044492">
    <property type="entry name" value="P_typ_ATPase_HD_dom"/>
</dbReference>
<dbReference type="InterPro" id="IPR036163">
    <property type="entry name" value="HMA_dom_sf"/>
</dbReference>
<dbReference type="InterPro" id="IPR027256">
    <property type="entry name" value="P-typ_ATPase_IB"/>
</dbReference>
<evidence type="ECO:0000313" key="13">
    <source>
        <dbReference type="Proteomes" id="UP001500298"/>
    </source>
</evidence>
<evidence type="ECO:0000256" key="7">
    <source>
        <dbReference type="ARBA" id="ARBA00022967"/>
    </source>
</evidence>
<dbReference type="InterPro" id="IPR017969">
    <property type="entry name" value="Heavy-metal-associated_CS"/>
</dbReference>
<evidence type="ECO:0000256" key="2">
    <source>
        <dbReference type="ARBA" id="ARBA00006024"/>
    </source>
</evidence>
<dbReference type="Gene3D" id="3.40.1110.10">
    <property type="entry name" value="Calcium-transporting ATPase, cytoplasmic domain N"/>
    <property type="match status" value="1"/>
</dbReference>
<dbReference type="Gene3D" id="3.40.50.1000">
    <property type="entry name" value="HAD superfamily/HAD-like"/>
    <property type="match status" value="1"/>
</dbReference>
<keyword evidence="3 10" id="KW-0812">Transmembrane</keyword>
<dbReference type="SUPFAM" id="SSF55008">
    <property type="entry name" value="HMA, heavy metal-associated domain"/>
    <property type="match status" value="1"/>
</dbReference>
<feature type="transmembrane region" description="Helical" evidence="10">
    <location>
        <begin position="148"/>
        <end position="169"/>
    </location>
</feature>
<dbReference type="NCBIfam" id="TIGR01525">
    <property type="entry name" value="ATPase-IB_hvy"/>
    <property type="match status" value="1"/>
</dbReference>
<reference evidence="13" key="1">
    <citation type="journal article" date="2019" name="Int. J. Syst. Evol. Microbiol.">
        <title>The Global Catalogue of Microorganisms (GCM) 10K type strain sequencing project: providing services to taxonomists for standard genome sequencing and annotation.</title>
        <authorList>
            <consortium name="The Broad Institute Genomics Platform"/>
            <consortium name="The Broad Institute Genome Sequencing Center for Infectious Disease"/>
            <person name="Wu L."/>
            <person name="Ma J."/>
        </authorList>
    </citation>
    <scope>NUCLEOTIDE SEQUENCE [LARGE SCALE GENOMIC DNA]</scope>
    <source>
        <strain evidence="13">JCM 18326</strain>
    </source>
</reference>
<dbReference type="InterPro" id="IPR008250">
    <property type="entry name" value="ATPase_P-typ_transduc_dom_A_sf"/>
</dbReference>
<dbReference type="SFLD" id="SFLDS00003">
    <property type="entry name" value="Haloacid_Dehalogenase"/>
    <property type="match status" value="1"/>
</dbReference>
<dbReference type="SUPFAM" id="SSF81653">
    <property type="entry name" value="Calcium ATPase, transduction domain A"/>
    <property type="match status" value="1"/>
</dbReference>
<dbReference type="PANTHER" id="PTHR43520">
    <property type="entry name" value="ATP7, ISOFORM B"/>
    <property type="match status" value="1"/>
</dbReference>
<dbReference type="InterPro" id="IPR006121">
    <property type="entry name" value="HMA_dom"/>
</dbReference>
<keyword evidence="9 10" id="KW-0472">Membrane</keyword>
<keyword evidence="4 10" id="KW-0479">Metal-binding</keyword>
<feature type="transmembrane region" description="Helical" evidence="10">
    <location>
        <begin position="361"/>
        <end position="386"/>
    </location>
</feature>
<feature type="transmembrane region" description="Helical" evidence="10">
    <location>
        <begin position="86"/>
        <end position="104"/>
    </location>
</feature>
<dbReference type="EMBL" id="BAABJX010000036">
    <property type="protein sequence ID" value="GAA4838859.1"/>
    <property type="molecule type" value="Genomic_DNA"/>
</dbReference>
<evidence type="ECO:0000259" key="11">
    <source>
        <dbReference type="PROSITE" id="PS50846"/>
    </source>
</evidence>
<dbReference type="InterPro" id="IPR036412">
    <property type="entry name" value="HAD-like_sf"/>
</dbReference>
<evidence type="ECO:0000256" key="8">
    <source>
        <dbReference type="ARBA" id="ARBA00022989"/>
    </source>
</evidence>
<dbReference type="Pfam" id="PF00122">
    <property type="entry name" value="E1-E2_ATPase"/>
    <property type="match status" value="1"/>
</dbReference>
<dbReference type="PROSITE" id="PS00154">
    <property type="entry name" value="ATPASE_E1_E2"/>
    <property type="match status" value="1"/>
</dbReference>
<evidence type="ECO:0000256" key="6">
    <source>
        <dbReference type="ARBA" id="ARBA00022840"/>
    </source>
</evidence>
<keyword evidence="6 10" id="KW-0067">ATP-binding</keyword>